<organism evidence="2 3">
    <name type="scientific">Flavobacterium sangjuense</name>
    <dbReference type="NCBI Taxonomy" id="2518177"/>
    <lineage>
        <taxon>Bacteria</taxon>
        <taxon>Pseudomonadati</taxon>
        <taxon>Bacteroidota</taxon>
        <taxon>Flavobacteriia</taxon>
        <taxon>Flavobacteriales</taxon>
        <taxon>Flavobacteriaceae</taxon>
        <taxon>Flavobacterium</taxon>
    </lineage>
</organism>
<evidence type="ECO:0000313" key="2">
    <source>
        <dbReference type="EMBL" id="QBZ98989.1"/>
    </source>
</evidence>
<dbReference type="AlphaFoldDB" id="A0A4P7PVH5"/>
<keyword evidence="3" id="KW-1185">Reference proteome</keyword>
<evidence type="ECO:0000256" key="1">
    <source>
        <dbReference type="SAM" id="SignalP"/>
    </source>
</evidence>
<gene>
    <name evidence="2" type="ORF">GS03_02501</name>
</gene>
<feature type="signal peptide" evidence="1">
    <location>
        <begin position="1"/>
        <end position="24"/>
    </location>
</feature>
<dbReference type="Proteomes" id="UP000296862">
    <property type="component" value="Chromosome"/>
</dbReference>
<dbReference type="Gene3D" id="2.60.40.4040">
    <property type="match status" value="1"/>
</dbReference>
<protein>
    <submittedName>
        <fullName evidence="2">Uncharacterized protein</fullName>
    </submittedName>
</protein>
<dbReference type="OrthoDB" id="1367720at2"/>
<dbReference type="EMBL" id="CP038810">
    <property type="protein sequence ID" value="QBZ98989.1"/>
    <property type="molecule type" value="Genomic_DNA"/>
</dbReference>
<proteinExistence type="predicted"/>
<name>A0A4P7PVH5_9FLAO</name>
<reference evidence="2 3" key="1">
    <citation type="submission" date="2019-04" db="EMBL/GenBank/DDBJ databases">
        <title>Flavobacterium sp. GS03.</title>
        <authorList>
            <person name="Kim H."/>
        </authorList>
    </citation>
    <scope>NUCLEOTIDE SEQUENCE [LARGE SCALE GENOMIC DNA]</scope>
    <source>
        <strain evidence="2 3">GS03</strain>
    </source>
</reference>
<feature type="chain" id="PRO_5020599360" evidence="1">
    <location>
        <begin position="25"/>
        <end position="140"/>
    </location>
</feature>
<dbReference type="KEGG" id="fsn:GS03_02501"/>
<accession>A0A4P7PVH5</accession>
<sequence length="140" mass="16714">MKTITKITSIVAFLFLIIPEVTSAQGPPPWAPAHGYRAKTRHVYFPQYNMYYDMNRGSYLYLNGGRWSVSATLPNIYVGVNLGSTAQIQLNYMGYDPYRYNDVHVVEYRQYCNERHYDDDDYRHNHKHWKKHKKHKKYDD</sequence>
<dbReference type="RefSeq" id="WP_136152862.1">
    <property type="nucleotide sequence ID" value="NZ_CP038810.1"/>
</dbReference>
<keyword evidence="1" id="KW-0732">Signal</keyword>
<evidence type="ECO:0000313" key="3">
    <source>
        <dbReference type="Proteomes" id="UP000296862"/>
    </source>
</evidence>